<sequence length="76" mass="8828">MTEEFFTISFDHEGVHYDGRVSPGKKDKDGIVRSYHVVLNNVFFGYVNNDGKSWFTSEQRPESLTERVGKEIEEKL</sequence>
<dbReference type="Proteomes" id="UP001560573">
    <property type="component" value="Unassembled WGS sequence"/>
</dbReference>
<gene>
    <name evidence="1" type="ORF">QTN47_02040</name>
</gene>
<keyword evidence="2" id="KW-1185">Reference proteome</keyword>
<protein>
    <submittedName>
        <fullName evidence="1">Uncharacterized protein</fullName>
    </submittedName>
</protein>
<name>A0ABV3ZCS5_9BACT</name>
<organism evidence="1 2">
    <name type="scientific">Danxiaibacter flavus</name>
    <dbReference type="NCBI Taxonomy" id="3049108"/>
    <lineage>
        <taxon>Bacteria</taxon>
        <taxon>Pseudomonadati</taxon>
        <taxon>Bacteroidota</taxon>
        <taxon>Chitinophagia</taxon>
        <taxon>Chitinophagales</taxon>
        <taxon>Chitinophagaceae</taxon>
        <taxon>Danxiaibacter</taxon>
    </lineage>
</organism>
<dbReference type="EMBL" id="JAULBC010000001">
    <property type="protein sequence ID" value="MEX6686253.1"/>
    <property type="molecule type" value="Genomic_DNA"/>
</dbReference>
<dbReference type="RefSeq" id="WP_369327645.1">
    <property type="nucleotide sequence ID" value="NZ_JAULBC010000001.1"/>
</dbReference>
<accession>A0ABV3ZCS5</accession>
<evidence type="ECO:0000313" key="1">
    <source>
        <dbReference type="EMBL" id="MEX6686253.1"/>
    </source>
</evidence>
<comment type="caution">
    <text evidence="1">The sequence shown here is derived from an EMBL/GenBank/DDBJ whole genome shotgun (WGS) entry which is preliminary data.</text>
</comment>
<evidence type="ECO:0000313" key="2">
    <source>
        <dbReference type="Proteomes" id="UP001560573"/>
    </source>
</evidence>
<reference evidence="1 2" key="1">
    <citation type="submission" date="2023-07" db="EMBL/GenBank/DDBJ databases">
        <authorList>
            <person name="Lian W.-H."/>
        </authorList>
    </citation>
    <scope>NUCLEOTIDE SEQUENCE [LARGE SCALE GENOMIC DNA]</scope>
    <source>
        <strain evidence="1 2">SYSU DXS3180</strain>
    </source>
</reference>
<proteinExistence type="predicted"/>